<feature type="compositionally biased region" description="Basic and acidic residues" evidence="1">
    <location>
        <begin position="20"/>
        <end position="31"/>
    </location>
</feature>
<reference evidence="2 4" key="1">
    <citation type="journal article" date="2005" name="PLoS Biol.">
        <title>Three Prochlorococcus cyanophage genomes: signature features and ecological interpretations.</title>
        <authorList>
            <person name="Sullivan M.B."/>
            <person name="Coleman M.L."/>
            <person name="Weigele P."/>
            <person name="Rohwer F."/>
            <person name="Chisholm S.W."/>
        </authorList>
    </citation>
    <scope>NUCLEOTIDE SEQUENCE</scope>
</reference>
<evidence type="ECO:0000313" key="5">
    <source>
        <dbReference type="Proteomes" id="UP000013923"/>
    </source>
</evidence>
<organism evidence="2 4">
    <name type="scientific">Prochlorococcus phage P-SSM2</name>
    <dbReference type="NCBI Taxonomy" id="268746"/>
    <lineage>
        <taxon>Viruses</taxon>
        <taxon>Duplodnaviria</taxon>
        <taxon>Heunggongvirae</taxon>
        <taxon>Uroviricota</taxon>
        <taxon>Caudoviricetes</taxon>
        <taxon>Pantevenvirales</taxon>
        <taxon>Kyanoviridae</taxon>
        <taxon>Salacisavirus</taxon>
        <taxon>Salacisavirus pssm2</taxon>
    </lineage>
</organism>
<dbReference type="KEGG" id="vg:3294263"/>
<gene>
    <name evidence="3" type="ORF">PCMG_00155</name>
    <name evidence="2" type="ORF">PSSM2_152</name>
</gene>
<keyword evidence="4" id="KW-1185">Reference proteome</keyword>
<dbReference type="GeneID" id="3294263"/>
<dbReference type="Proteomes" id="UP000000991">
    <property type="component" value="Segment"/>
</dbReference>
<dbReference type="EMBL" id="GU071092">
    <property type="protein sequence ID" value="ACY76031.1"/>
    <property type="molecule type" value="Genomic_DNA"/>
</dbReference>
<name>Q58MK2_BPPRM</name>
<evidence type="ECO:0000256" key="1">
    <source>
        <dbReference type="SAM" id="MobiDB-lite"/>
    </source>
</evidence>
<dbReference type="RefSeq" id="YP_214384.1">
    <property type="nucleotide sequence ID" value="NC_006883.2"/>
</dbReference>
<evidence type="ECO:0000313" key="3">
    <source>
        <dbReference type="EMBL" id="ACY76031.1"/>
    </source>
</evidence>
<protein>
    <submittedName>
        <fullName evidence="3">Predicted protein</fullName>
    </submittedName>
</protein>
<dbReference type="EMBL" id="AY939844">
    <property type="protein sequence ID" value="AAX44530.1"/>
    <property type="molecule type" value="Genomic_DNA"/>
</dbReference>
<reference evidence="2 4" key="3">
    <citation type="journal article" date="2010" name="Environ. Microbiol.">
        <title>Genomic analysis of oceanic cyanobacterial myoviruses compared with T4-like myoviruses from diverse hosts and environments.</title>
        <authorList>
            <person name="Sullivan M.B."/>
            <person name="Huang K.H."/>
            <person name="Ignacio-Espinoza J.C."/>
            <person name="Berlin A.M."/>
            <person name="Kelly L."/>
            <person name="Weigele P.R."/>
            <person name="DeFrancesco A.S."/>
            <person name="Kern S.E."/>
            <person name="Thompson L.R."/>
            <person name="Young S."/>
            <person name="Yandava C."/>
            <person name="Fu R."/>
            <person name="Krastins B."/>
            <person name="Chase M."/>
            <person name="Sarracino D."/>
            <person name="Osburne M.S."/>
            <person name="Henn M.R."/>
            <person name="Chisholm S.W."/>
        </authorList>
    </citation>
    <scope>NUCLEOTIDE SEQUENCE [LARGE SCALE GENOMIC DNA]</scope>
</reference>
<organismHost>
    <name type="scientific">Prochlorococcus</name>
    <dbReference type="NCBI Taxonomy" id="1218"/>
</organismHost>
<accession>Q58MK2</accession>
<feature type="region of interest" description="Disordered" evidence="1">
    <location>
        <begin position="17"/>
        <end position="45"/>
    </location>
</feature>
<dbReference type="Proteomes" id="UP000013923">
    <property type="component" value="Genome"/>
</dbReference>
<evidence type="ECO:0000313" key="2">
    <source>
        <dbReference type="EMBL" id="AAX44530.1"/>
    </source>
</evidence>
<sequence length="45" mass="4868">MRITPKDAEGLLAAYAKVHAPKEEPSIKEPADETPPPAEPSENNK</sequence>
<proteinExistence type="predicted"/>
<evidence type="ECO:0000313" key="4">
    <source>
        <dbReference type="Proteomes" id="UP000000991"/>
    </source>
</evidence>
<reference evidence="3 5" key="2">
    <citation type="submission" date="2009-10" db="EMBL/GenBank/DDBJ databases">
        <title>The Genome Sequence of Prochlorococcus phage P-SSM2.</title>
        <authorList>
            <consortium name="The Broad Institute Genome Sequencing Platform"/>
            <person name="Henn M.R."/>
            <person name="Sullivan M.S."/>
            <person name="Osburne M.S."/>
            <person name="Levin J."/>
            <person name="Malboeuf C."/>
            <person name="Casali M."/>
            <person name="Russ C."/>
            <person name="Lennon N."/>
            <person name="Chapman S.B."/>
            <person name="Erlich R."/>
            <person name="Young S.K."/>
            <person name="Koehrsen M."/>
            <person name="Yandava C."/>
            <person name="Zeng Q."/>
            <person name="Alvarado L."/>
            <person name="Anderson S."/>
            <person name="Berlin A."/>
            <person name="Borenstein D."/>
            <person name="Chen Z."/>
            <person name="Engels R."/>
            <person name="Freedman E."/>
            <person name="Gellesch M."/>
            <person name="Goldberg J."/>
            <person name="Green L."/>
            <person name="Griggs A."/>
            <person name="Gujja S."/>
            <person name="Heilman E.R."/>
            <person name="Heiman D."/>
            <person name="Hepburn T."/>
            <person name="Howarth C."/>
            <person name="Jen D."/>
            <person name="Larson L."/>
            <person name="Lewis B."/>
            <person name="Mehta T."/>
            <person name="Park D."/>
            <person name="Pearson M."/>
            <person name="Richards J."/>
            <person name="Rizzolo K."/>
            <person name="Roberts A."/>
            <person name="Ryan E."/>
            <person name="Saif S."/>
            <person name="Shea T."/>
            <person name="Shenoy N."/>
            <person name="Sisk P."/>
            <person name="Stolte C."/>
            <person name="Sykes S."/>
            <person name="Walk T."/>
            <person name="White J."/>
            <person name="Yu Q."/>
            <person name="Coleman M.L."/>
            <person name="Huang K.H."/>
            <person name="Weigele P.R."/>
            <person name="DeFrancesco A.S."/>
            <person name="Kern S.E."/>
            <person name="Thompson L.R."/>
            <person name="Fu R."/>
            <person name="Hombeck B."/>
            <person name="Chisholm S.W."/>
            <person name="Haas B."/>
            <person name="Nusbaum C."/>
            <person name="Birren B."/>
        </authorList>
    </citation>
    <scope>NUCLEOTIDE SEQUENCE [LARGE SCALE GENOMIC DNA]</scope>
    <source>
        <strain evidence="3">P-SSM2</strain>
    </source>
</reference>